<dbReference type="SUPFAM" id="SSF56112">
    <property type="entry name" value="Protein kinase-like (PK-like)"/>
    <property type="match status" value="1"/>
</dbReference>
<dbReference type="InterPro" id="IPR017441">
    <property type="entry name" value="Protein_kinase_ATP_BS"/>
</dbReference>
<evidence type="ECO:0000256" key="4">
    <source>
        <dbReference type="ARBA" id="ARBA00022741"/>
    </source>
</evidence>
<feature type="domain" description="Protein kinase" evidence="11">
    <location>
        <begin position="251"/>
        <end position="513"/>
    </location>
</feature>
<evidence type="ECO:0000313" key="12">
    <source>
        <dbReference type="EMBL" id="CAL1289507.1"/>
    </source>
</evidence>
<evidence type="ECO:0000256" key="1">
    <source>
        <dbReference type="ARBA" id="ARBA00012513"/>
    </source>
</evidence>
<sequence>MKKFLLLFLLGIATTTGSPTCSLEESSKCGNLGDKDWRGKTWPENAIELDKACSNVEPILDCQISFIERCPKSELANFLGYLKGSKVLYGKLCTELDFRTTSKATLKMDPVLTLSPSPSHSSLTACKSPQTTPKLPRRERLASFSRLMASENFIDLLPSKSNGRRRINLKGRKFEMENLPTIHVSPSSPVKNTLKARKVIDSSFLKDIGNGCFKSPQLPFSPCLLNKNIPMNLSPNYKNPTPTKSPLYRLDRKNGFLGRGSFGNVTLCVYKDSKFAMKVTHHTSPFVGERNFLEIRHPHLVSILHISEVCDKTFIFMEFAGNCNLQQVLDTKSELDFLRRVSFCIQVLSGLRHCHRNHIVHADVKPANVIVSPHGVCKLGDFGHSFHLDAVTKEPSVLPAHDIVGTAAYAAPEVLRGARPTSFSDIYSFGVLLWQVYSREIPFAGEHPHIVIYKVANYGARPKFVPSDDVFLSNFSEVAKRCWHEEPNERLDASQALQMLQELAQQLKQCHEH</sequence>
<proteinExistence type="predicted"/>
<gene>
    <name evidence="12" type="ORF">LARSCL_LOCUS15982</name>
</gene>
<organism evidence="12 13">
    <name type="scientific">Larinioides sclopetarius</name>
    <dbReference type="NCBI Taxonomy" id="280406"/>
    <lineage>
        <taxon>Eukaryota</taxon>
        <taxon>Metazoa</taxon>
        <taxon>Ecdysozoa</taxon>
        <taxon>Arthropoda</taxon>
        <taxon>Chelicerata</taxon>
        <taxon>Arachnida</taxon>
        <taxon>Araneae</taxon>
        <taxon>Araneomorphae</taxon>
        <taxon>Entelegynae</taxon>
        <taxon>Araneoidea</taxon>
        <taxon>Araneidae</taxon>
        <taxon>Larinioides</taxon>
    </lineage>
</organism>
<comment type="catalytic activity">
    <reaction evidence="7">
        <text>L-threonyl-[protein] + ATP = O-phospho-L-threonyl-[protein] + ADP + H(+)</text>
        <dbReference type="Rhea" id="RHEA:46608"/>
        <dbReference type="Rhea" id="RHEA-COMP:11060"/>
        <dbReference type="Rhea" id="RHEA-COMP:11605"/>
        <dbReference type="ChEBI" id="CHEBI:15378"/>
        <dbReference type="ChEBI" id="CHEBI:30013"/>
        <dbReference type="ChEBI" id="CHEBI:30616"/>
        <dbReference type="ChEBI" id="CHEBI:61977"/>
        <dbReference type="ChEBI" id="CHEBI:456216"/>
        <dbReference type="EC" id="2.7.11.1"/>
    </reaction>
</comment>
<evidence type="ECO:0000313" key="13">
    <source>
        <dbReference type="Proteomes" id="UP001497382"/>
    </source>
</evidence>
<dbReference type="SMART" id="SM00220">
    <property type="entry name" value="S_TKc"/>
    <property type="match status" value="1"/>
</dbReference>
<keyword evidence="13" id="KW-1185">Reference proteome</keyword>
<feature type="binding site" evidence="9">
    <location>
        <position position="278"/>
    </location>
    <ligand>
        <name>ATP</name>
        <dbReference type="ChEBI" id="CHEBI:30616"/>
    </ligand>
</feature>
<dbReference type="Proteomes" id="UP001497382">
    <property type="component" value="Unassembled WGS sequence"/>
</dbReference>
<accession>A0AAV2B026</accession>
<name>A0AAV2B026_9ARAC</name>
<evidence type="ECO:0000256" key="7">
    <source>
        <dbReference type="ARBA" id="ARBA00047899"/>
    </source>
</evidence>
<evidence type="ECO:0000256" key="9">
    <source>
        <dbReference type="PROSITE-ProRule" id="PRU10141"/>
    </source>
</evidence>
<evidence type="ECO:0000259" key="11">
    <source>
        <dbReference type="PROSITE" id="PS50011"/>
    </source>
</evidence>
<dbReference type="InterPro" id="IPR051681">
    <property type="entry name" value="Ser/Thr_Kinases-Pseudokinases"/>
</dbReference>
<evidence type="ECO:0000256" key="2">
    <source>
        <dbReference type="ARBA" id="ARBA00022527"/>
    </source>
</evidence>
<evidence type="ECO:0000256" key="8">
    <source>
        <dbReference type="ARBA" id="ARBA00048679"/>
    </source>
</evidence>
<dbReference type="PROSITE" id="PS00107">
    <property type="entry name" value="PROTEIN_KINASE_ATP"/>
    <property type="match status" value="1"/>
</dbReference>
<dbReference type="PANTHER" id="PTHR44329">
    <property type="entry name" value="SERINE/THREONINE-PROTEIN KINASE TNNI3K-RELATED"/>
    <property type="match status" value="1"/>
</dbReference>
<feature type="chain" id="PRO_5043864224" description="non-specific serine/threonine protein kinase" evidence="10">
    <location>
        <begin position="18"/>
        <end position="513"/>
    </location>
</feature>
<keyword evidence="3" id="KW-0808">Transferase</keyword>
<dbReference type="AlphaFoldDB" id="A0AAV2B026"/>
<dbReference type="InterPro" id="IPR011009">
    <property type="entry name" value="Kinase-like_dom_sf"/>
</dbReference>
<protein>
    <recommendedName>
        <fullName evidence="1">non-specific serine/threonine protein kinase</fullName>
        <ecNumber evidence="1">2.7.11.1</ecNumber>
    </recommendedName>
</protein>
<dbReference type="Gene3D" id="1.10.510.10">
    <property type="entry name" value="Transferase(Phosphotransferase) domain 1"/>
    <property type="match status" value="1"/>
</dbReference>
<keyword evidence="10" id="KW-0732">Signal</keyword>
<keyword evidence="5" id="KW-0418">Kinase</keyword>
<comment type="caution">
    <text evidence="12">The sequence shown here is derived from an EMBL/GenBank/DDBJ whole genome shotgun (WGS) entry which is preliminary data.</text>
</comment>
<evidence type="ECO:0000256" key="6">
    <source>
        <dbReference type="ARBA" id="ARBA00022840"/>
    </source>
</evidence>
<keyword evidence="4 9" id="KW-0547">Nucleotide-binding</keyword>
<dbReference type="GO" id="GO:0005524">
    <property type="term" value="F:ATP binding"/>
    <property type="evidence" value="ECO:0007669"/>
    <property type="project" value="UniProtKB-UniRule"/>
</dbReference>
<dbReference type="EMBL" id="CAXIEN010000250">
    <property type="protein sequence ID" value="CAL1289507.1"/>
    <property type="molecule type" value="Genomic_DNA"/>
</dbReference>
<dbReference type="InterPro" id="IPR008271">
    <property type="entry name" value="Ser/Thr_kinase_AS"/>
</dbReference>
<dbReference type="InterPro" id="IPR000719">
    <property type="entry name" value="Prot_kinase_dom"/>
</dbReference>
<dbReference type="Pfam" id="PF00069">
    <property type="entry name" value="Pkinase"/>
    <property type="match status" value="1"/>
</dbReference>
<dbReference type="GO" id="GO:0004674">
    <property type="term" value="F:protein serine/threonine kinase activity"/>
    <property type="evidence" value="ECO:0007669"/>
    <property type="project" value="UniProtKB-KW"/>
</dbReference>
<keyword evidence="6 9" id="KW-0067">ATP-binding</keyword>
<dbReference type="EC" id="2.7.11.1" evidence="1"/>
<dbReference type="PANTHER" id="PTHR44329:SF285">
    <property type="entry name" value="V-MOS MOLONEY MURINE SARCOMA VIRAL ONCO HOMOLOG"/>
    <property type="match status" value="1"/>
</dbReference>
<evidence type="ECO:0000256" key="3">
    <source>
        <dbReference type="ARBA" id="ARBA00022679"/>
    </source>
</evidence>
<dbReference type="PROSITE" id="PS50011">
    <property type="entry name" value="PROTEIN_KINASE_DOM"/>
    <property type="match status" value="1"/>
</dbReference>
<comment type="catalytic activity">
    <reaction evidence="8">
        <text>L-seryl-[protein] + ATP = O-phospho-L-seryl-[protein] + ADP + H(+)</text>
        <dbReference type="Rhea" id="RHEA:17989"/>
        <dbReference type="Rhea" id="RHEA-COMP:9863"/>
        <dbReference type="Rhea" id="RHEA-COMP:11604"/>
        <dbReference type="ChEBI" id="CHEBI:15378"/>
        <dbReference type="ChEBI" id="CHEBI:29999"/>
        <dbReference type="ChEBI" id="CHEBI:30616"/>
        <dbReference type="ChEBI" id="CHEBI:83421"/>
        <dbReference type="ChEBI" id="CHEBI:456216"/>
        <dbReference type="EC" id="2.7.11.1"/>
    </reaction>
</comment>
<evidence type="ECO:0000256" key="10">
    <source>
        <dbReference type="SAM" id="SignalP"/>
    </source>
</evidence>
<evidence type="ECO:0000256" key="5">
    <source>
        <dbReference type="ARBA" id="ARBA00022777"/>
    </source>
</evidence>
<reference evidence="12 13" key="1">
    <citation type="submission" date="2024-04" db="EMBL/GenBank/DDBJ databases">
        <authorList>
            <person name="Rising A."/>
            <person name="Reimegard J."/>
            <person name="Sonavane S."/>
            <person name="Akerstrom W."/>
            <person name="Nylinder S."/>
            <person name="Hedman E."/>
            <person name="Kallberg Y."/>
        </authorList>
    </citation>
    <scope>NUCLEOTIDE SEQUENCE [LARGE SCALE GENOMIC DNA]</scope>
</reference>
<feature type="signal peptide" evidence="10">
    <location>
        <begin position="1"/>
        <end position="17"/>
    </location>
</feature>
<dbReference type="PROSITE" id="PS00108">
    <property type="entry name" value="PROTEIN_KINASE_ST"/>
    <property type="match status" value="1"/>
</dbReference>
<keyword evidence="2" id="KW-0723">Serine/threonine-protein kinase</keyword>